<proteinExistence type="predicted"/>
<reference evidence="1 2" key="2">
    <citation type="journal article" date="2022" name="Mol. Ecol. Resour.">
        <title>The genomes of chicory, endive, great burdock and yacon provide insights into Asteraceae paleo-polyploidization history and plant inulin production.</title>
        <authorList>
            <person name="Fan W."/>
            <person name="Wang S."/>
            <person name="Wang H."/>
            <person name="Wang A."/>
            <person name="Jiang F."/>
            <person name="Liu H."/>
            <person name="Zhao H."/>
            <person name="Xu D."/>
            <person name="Zhang Y."/>
        </authorList>
    </citation>
    <scope>NUCLEOTIDE SEQUENCE [LARGE SCALE GENOMIC DNA]</scope>
    <source>
        <strain evidence="2">cv. Niubang</strain>
    </source>
</reference>
<gene>
    <name evidence="1" type="ORF">L6452_37374</name>
</gene>
<name>A0ACB8Y217_ARCLA</name>
<evidence type="ECO:0000313" key="1">
    <source>
        <dbReference type="EMBL" id="KAI3678093.1"/>
    </source>
</evidence>
<organism evidence="1 2">
    <name type="scientific">Arctium lappa</name>
    <name type="common">Greater burdock</name>
    <name type="synonym">Lappa major</name>
    <dbReference type="NCBI Taxonomy" id="4217"/>
    <lineage>
        <taxon>Eukaryota</taxon>
        <taxon>Viridiplantae</taxon>
        <taxon>Streptophyta</taxon>
        <taxon>Embryophyta</taxon>
        <taxon>Tracheophyta</taxon>
        <taxon>Spermatophyta</taxon>
        <taxon>Magnoliopsida</taxon>
        <taxon>eudicotyledons</taxon>
        <taxon>Gunneridae</taxon>
        <taxon>Pentapetalae</taxon>
        <taxon>asterids</taxon>
        <taxon>campanulids</taxon>
        <taxon>Asterales</taxon>
        <taxon>Asteraceae</taxon>
        <taxon>Carduoideae</taxon>
        <taxon>Cardueae</taxon>
        <taxon>Arctiinae</taxon>
        <taxon>Arctium</taxon>
    </lineage>
</organism>
<dbReference type="Proteomes" id="UP001055879">
    <property type="component" value="Linkage Group LG14"/>
</dbReference>
<reference evidence="2" key="1">
    <citation type="journal article" date="2022" name="Mol. Ecol. Resour.">
        <title>The genomes of chicory, endive, great burdock and yacon provide insights into Asteraceae palaeo-polyploidization history and plant inulin production.</title>
        <authorList>
            <person name="Fan W."/>
            <person name="Wang S."/>
            <person name="Wang H."/>
            <person name="Wang A."/>
            <person name="Jiang F."/>
            <person name="Liu H."/>
            <person name="Zhao H."/>
            <person name="Xu D."/>
            <person name="Zhang Y."/>
        </authorList>
    </citation>
    <scope>NUCLEOTIDE SEQUENCE [LARGE SCALE GENOMIC DNA]</scope>
    <source>
        <strain evidence="2">cv. Niubang</strain>
    </source>
</reference>
<evidence type="ECO:0000313" key="2">
    <source>
        <dbReference type="Proteomes" id="UP001055879"/>
    </source>
</evidence>
<keyword evidence="2" id="KW-1185">Reference proteome</keyword>
<dbReference type="EMBL" id="CM042060">
    <property type="protein sequence ID" value="KAI3678093.1"/>
    <property type="molecule type" value="Genomic_DNA"/>
</dbReference>
<protein>
    <submittedName>
        <fullName evidence="1">Uncharacterized protein</fullName>
    </submittedName>
</protein>
<accession>A0ACB8Y217</accession>
<sequence length="127" mass="14658">MDFPQEVPSAFSSGMMVISFGNILKLMFQEKCTLQELERIAKALEEPKEELRRLILDPAMGSNTKLSLIYSVHRLGLTYLFLQEIEGQLDKLFNELNLQDDDEADLYTISVYFQVFRHLGYKLSCGK</sequence>
<comment type="caution">
    <text evidence="1">The sequence shown here is derived from an EMBL/GenBank/DDBJ whole genome shotgun (WGS) entry which is preliminary data.</text>
</comment>